<name>A0A8R1DE68_CAEJA</name>
<dbReference type="EnsemblMetazoa" id="CJA00133.1">
    <property type="protein sequence ID" value="CJA00133.1"/>
    <property type="gene ID" value="WBGene00119337"/>
</dbReference>
<dbReference type="Proteomes" id="UP000005237">
    <property type="component" value="Unassembled WGS sequence"/>
</dbReference>
<dbReference type="PANTHER" id="PTHR47753">
    <property type="entry name" value="C-TYPE LECTIN-RELATED"/>
    <property type="match status" value="1"/>
</dbReference>
<dbReference type="AlphaFoldDB" id="A0A8R1DE68"/>
<keyword evidence="2" id="KW-1185">Reference proteome</keyword>
<proteinExistence type="predicted"/>
<sequence length="197" mass="22366">MFAHDTLEYGLHSGAFVSVKSHKKAWPLCAYTPPVTQAQSDYLMDRYSEIYYKTILTPSGDRYIRSASSLQRDAVNRGADRKYCENVMKPLLRPLNVQSAVLTRELIDTIVENTPSKTTLIRFSAYSGDSRENNRISETCTESKANNYGINILAKQENKTFFMLIPDEHQNVWRDGEPIETCDGATWSTGLSLRQVL</sequence>
<evidence type="ECO:0000313" key="2">
    <source>
        <dbReference type="Proteomes" id="UP000005237"/>
    </source>
</evidence>
<evidence type="ECO:0000313" key="1">
    <source>
        <dbReference type="EnsemblMetazoa" id="CJA00133.1"/>
    </source>
</evidence>
<protein>
    <submittedName>
        <fullName evidence="1">Uncharacterized protein</fullName>
    </submittedName>
</protein>
<accession>A0A8R1DE68</accession>
<reference evidence="1" key="2">
    <citation type="submission" date="2022-06" db="UniProtKB">
        <authorList>
            <consortium name="EnsemblMetazoa"/>
        </authorList>
    </citation>
    <scope>IDENTIFICATION</scope>
    <source>
        <strain evidence="1">DF5081</strain>
    </source>
</reference>
<reference evidence="2" key="1">
    <citation type="submission" date="2010-08" db="EMBL/GenBank/DDBJ databases">
        <authorList>
            <consortium name="Caenorhabditis japonica Sequencing Consortium"/>
            <person name="Wilson R.K."/>
        </authorList>
    </citation>
    <scope>NUCLEOTIDE SEQUENCE [LARGE SCALE GENOMIC DNA]</scope>
    <source>
        <strain evidence="2">DF5081</strain>
    </source>
</reference>
<organism evidence="1 2">
    <name type="scientific">Caenorhabditis japonica</name>
    <dbReference type="NCBI Taxonomy" id="281687"/>
    <lineage>
        <taxon>Eukaryota</taxon>
        <taxon>Metazoa</taxon>
        <taxon>Ecdysozoa</taxon>
        <taxon>Nematoda</taxon>
        <taxon>Chromadorea</taxon>
        <taxon>Rhabditida</taxon>
        <taxon>Rhabditina</taxon>
        <taxon>Rhabditomorpha</taxon>
        <taxon>Rhabditoidea</taxon>
        <taxon>Rhabditidae</taxon>
        <taxon>Peloderinae</taxon>
        <taxon>Caenorhabditis</taxon>
    </lineage>
</organism>
<dbReference type="PANTHER" id="PTHR47753:SF4">
    <property type="entry name" value="C-TYPE LECTIN DOMAIN-CONTAINING PROTEIN"/>
    <property type="match status" value="1"/>
</dbReference>